<reference evidence="2 3" key="1">
    <citation type="submission" date="2014-04" db="EMBL/GenBank/DDBJ databases">
        <authorList>
            <consortium name="DOE Joint Genome Institute"/>
            <person name="Kuo A."/>
            <person name="Kohler A."/>
            <person name="Costa M.D."/>
            <person name="Nagy L.G."/>
            <person name="Floudas D."/>
            <person name="Copeland A."/>
            <person name="Barry K.W."/>
            <person name="Cichocki N."/>
            <person name="Veneault-Fourrey C."/>
            <person name="LaButti K."/>
            <person name="Lindquist E.A."/>
            <person name="Lipzen A."/>
            <person name="Lundell T."/>
            <person name="Morin E."/>
            <person name="Murat C."/>
            <person name="Sun H."/>
            <person name="Tunlid A."/>
            <person name="Henrissat B."/>
            <person name="Grigoriev I.V."/>
            <person name="Hibbett D.S."/>
            <person name="Martin F."/>
            <person name="Nordberg H.P."/>
            <person name="Cantor M.N."/>
            <person name="Hua S.X."/>
        </authorList>
    </citation>
    <scope>NUCLEOTIDE SEQUENCE [LARGE SCALE GENOMIC DNA]</scope>
    <source>
        <strain evidence="2 3">441</strain>
    </source>
</reference>
<evidence type="ECO:0000313" key="2">
    <source>
        <dbReference type="EMBL" id="KIK27852.1"/>
    </source>
</evidence>
<protein>
    <submittedName>
        <fullName evidence="2">Uncharacterized protein</fullName>
    </submittedName>
</protein>
<feature type="region of interest" description="Disordered" evidence="1">
    <location>
        <begin position="50"/>
        <end position="80"/>
    </location>
</feature>
<dbReference type="EMBL" id="KN833694">
    <property type="protein sequence ID" value="KIK27852.1"/>
    <property type="molecule type" value="Genomic_DNA"/>
</dbReference>
<evidence type="ECO:0000313" key="3">
    <source>
        <dbReference type="Proteomes" id="UP000054018"/>
    </source>
</evidence>
<dbReference type="AlphaFoldDB" id="A0A0D0A057"/>
<gene>
    <name evidence="2" type="ORF">PISMIDRAFT_674148</name>
</gene>
<organism evidence="2 3">
    <name type="scientific">Pisolithus microcarpus 441</name>
    <dbReference type="NCBI Taxonomy" id="765257"/>
    <lineage>
        <taxon>Eukaryota</taxon>
        <taxon>Fungi</taxon>
        <taxon>Dikarya</taxon>
        <taxon>Basidiomycota</taxon>
        <taxon>Agaricomycotina</taxon>
        <taxon>Agaricomycetes</taxon>
        <taxon>Agaricomycetidae</taxon>
        <taxon>Boletales</taxon>
        <taxon>Sclerodermatineae</taxon>
        <taxon>Pisolithaceae</taxon>
        <taxon>Pisolithus</taxon>
    </lineage>
</organism>
<dbReference type="HOGENOM" id="CLU_2590648_0_0_1"/>
<evidence type="ECO:0000256" key="1">
    <source>
        <dbReference type="SAM" id="MobiDB-lite"/>
    </source>
</evidence>
<proteinExistence type="predicted"/>
<accession>A0A0D0A057</accession>
<reference evidence="3" key="2">
    <citation type="submission" date="2015-01" db="EMBL/GenBank/DDBJ databases">
        <title>Evolutionary Origins and Diversification of the Mycorrhizal Mutualists.</title>
        <authorList>
            <consortium name="DOE Joint Genome Institute"/>
            <consortium name="Mycorrhizal Genomics Consortium"/>
            <person name="Kohler A."/>
            <person name="Kuo A."/>
            <person name="Nagy L.G."/>
            <person name="Floudas D."/>
            <person name="Copeland A."/>
            <person name="Barry K.W."/>
            <person name="Cichocki N."/>
            <person name="Veneault-Fourrey C."/>
            <person name="LaButti K."/>
            <person name="Lindquist E.A."/>
            <person name="Lipzen A."/>
            <person name="Lundell T."/>
            <person name="Morin E."/>
            <person name="Murat C."/>
            <person name="Riley R."/>
            <person name="Ohm R."/>
            <person name="Sun H."/>
            <person name="Tunlid A."/>
            <person name="Henrissat B."/>
            <person name="Grigoriev I.V."/>
            <person name="Hibbett D.S."/>
            <person name="Martin F."/>
        </authorList>
    </citation>
    <scope>NUCLEOTIDE SEQUENCE [LARGE SCALE GENOMIC DNA]</scope>
    <source>
        <strain evidence="3">441</strain>
    </source>
</reference>
<dbReference type="Proteomes" id="UP000054018">
    <property type="component" value="Unassembled WGS sequence"/>
</dbReference>
<feature type="compositionally biased region" description="Polar residues" evidence="1">
    <location>
        <begin position="53"/>
        <end position="80"/>
    </location>
</feature>
<name>A0A0D0A057_9AGAM</name>
<keyword evidence="3" id="KW-1185">Reference proteome</keyword>
<sequence>MSPLTSSGGDIHAGSATHADRLAIGTARVGPDLAQSWTSKISEGIAGAAGCKRSTSGLSTQPAGLSFVPQSDGSDSANLP</sequence>